<organism evidence="1 2">
    <name type="scientific">Suillus discolor</name>
    <dbReference type="NCBI Taxonomy" id="1912936"/>
    <lineage>
        <taxon>Eukaryota</taxon>
        <taxon>Fungi</taxon>
        <taxon>Dikarya</taxon>
        <taxon>Basidiomycota</taxon>
        <taxon>Agaricomycotina</taxon>
        <taxon>Agaricomycetes</taxon>
        <taxon>Agaricomycetidae</taxon>
        <taxon>Boletales</taxon>
        <taxon>Suillineae</taxon>
        <taxon>Suillaceae</taxon>
        <taxon>Suillus</taxon>
    </lineage>
</organism>
<name>A0A9P7JM62_9AGAM</name>
<dbReference type="AlphaFoldDB" id="A0A9P7JM62"/>
<dbReference type="OrthoDB" id="2690014at2759"/>
<comment type="caution">
    <text evidence="1">The sequence shown here is derived from an EMBL/GenBank/DDBJ whole genome shotgun (WGS) entry which is preliminary data.</text>
</comment>
<dbReference type="GeneID" id="64696739"/>
<evidence type="ECO:0000313" key="1">
    <source>
        <dbReference type="EMBL" id="KAG2088571.1"/>
    </source>
</evidence>
<dbReference type="RefSeq" id="XP_041285597.1">
    <property type="nucleotide sequence ID" value="XM_041434480.1"/>
</dbReference>
<proteinExistence type="predicted"/>
<sequence length="458" mass="52128">MFWWGMQVVERQWENMGWKRDALAGQIRSGVAGVLAQEQESWLVVGSPAACGSRSCIDRAVASRYRGLALVPFAVLPVTAWHCPVLGKRTNMYEPWRAMESEREVRTRWSITSNIASVQAIQTMNEVEGESPASTGVKVVKRHARCQVWQVICCAGELVEYRAPGTRHAYGCVGRESKAKTMVHLCNSISNLNARFSDYPRVDGIIHAPWLNRGVPFGDLQRHILPLGQEDPKCYAENYFLVLFWSPTLNMEHLEELCRDGESFWNGKRKLGYQGYAGIVATQLDEDYMAEEIDWAWGVKIKTWGVPLDLGKHGDDPLGTLPYALFPEWHRGMERCVLLHHLSIDYGGQLLMPSQDYTIRTAERNWIDTFAPQNLRTIFLNHVYDEEKLGDNPAEGAILDRRNCLLGKNCWQMGARIGWKMYFMSEMSRCKSVTELPRRLCKPHGLSVVRAPMSFGRT</sequence>
<evidence type="ECO:0000313" key="2">
    <source>
        <dbReference type="Proteomes" id="UP000823399"/>
    </source>
</evidence>
<reference evidence="1" key="1">
    <citation type="journal article" date="2020" name="New Phytol.">
        <title>Comparative genomics reveals dynamic genome evolution in host specialist ectomycorrhizal fungi.</title>
        <authorList>
            <person name="Lofgren L.A."/>
            <person name="Nguyen N.H."/>
            <person name="Vilgalys R."/>
            <person name="Ruytinx J."/>
            <person name="Liao H.L."/>
            <person name="Branco S."/>
            <person name="Kuo A."/>
            <person name="LaButti K."/>
            <person name="Lipzen A."/>
            <person name="Andreopoulos W."/>
            <person name="Pangilinan J."/>
            <person name="Riley R."/>
            <person name="Hundley H."/>
            <person name="Na H."/>
            <person name="Barry K."/>
            <person name="Grigoriev I.V."/>
            <person name="Stajich J.E."/>
            <person name="Kennedy P.G."/>
        </authorList>
    </citation>
    <scope>NUCLEOTIDE SEQUENCE</scope>
    <source>
        <strain evidence="1">FC423</strain>
    </source>
</reference>
<protein>
    <submittedName>
        <fullName evidence="1">Uncharacterized protein</fullName>
    </submittedName>
</protein>
<dbReference type="Proteomes" id="UP000823399">
    <property type="component" value="Unassembled WGS sequence"/>
</dbReference>
<gene>
    <name evidence="1" type="ORF">F5147DRAFT_658689</name>
</gene>
<dbReference type="EMBL" id="JABBWM010000120">
    <property type="protein sequence ID" value="KAG2088571.1"/>
    <property type="molecule type" value="Genomic_DNA"/>
</dbReference>
<keyword evidence="2" id="KW-1185">Reference proteome</keyword>
<accession>A0A9P7JM62</accession>